<dbReference type="RefSeq" id="XP_024687462.1">
    <property type="nucleotide sequence ID" value="XM_024826260.1"/>
</dbReference>
<name>A0A2I1CML5_ASPN1</name>
<dbReference type="GeneID" id="36533585"/>
<evidence type="ECO:0000313" key="2">
    <source>
        <dbReference type="Proteomes" id="UP000234474"/>
    </source>
</evidence>
<dbReference type="EMBL" id="MSZS01000001">
    <property type="protein sequence ID" value="PKX98867.1"/>
    <property type="molecule type" value="Genomic_DNA"/>
</dbReference>
<sequence length="94" mass="10838">MYGKGLQIPPYRVQIRPHRQVPVAYWTVRPPIEWSFRGSFDERNQGFSKWGWIPFGLPGLDRHIGRAAFSILGSGMHHASRYHPQTSHIGSWAL</sequence>
<organism evidence="1 2">
    <name type="scientific">Aspergillus novofumigatus (strain IBT 16806)</name>
    <dbReference type="NCBI Taxonomy" id="1392255"/>
    <lineage>
        <taxon>Eukaryota</taxon>
        <taxon>Fungi</taxon>
        <taxon>Dikarya</taxon>
        <taxon>Ascomycota</taxon>
        <taxon>Pezizomycotina</taxon>
        <taxon>Eurotiomycetes</taxon>
        <taxon>Eurotiomycetidae</taxon>
        <taxon>Eurotiales</taxon>
        <taxon>Aspergillaceae</taxon>
        <taxon>Aspergillus</taxon>
        <taxon>Aspergillus subgen. Fumigati</taxon>
    </lineage>
</organism>
<proteinExistence type="predicted"/>
<feature type="non-terminal residue" evidence="1">
    <location>
        <position position="94"/>
    </location>
</feature>
<keyword evidence="2" id="KW-1185">Reference proteome</keyword>
<dbReference type="VEuPathDB" id="FungiDB:P174DRAFT_437298"/>
<gene>
    <name evidence="1" type="ORF">P174DRAFT_437298</name>
</gene>
<dbReference type="AlphaFoldDB" id="A0A2I1CML5"/>
<dbReference type="Proteomes" id="UP000234474">
    <property type="component" value="Unassembled WGS sequence"/>
</dbReference>
<protein>
    <submittedName>
        <fullName evidence="1">Uncharacterized protein</fullName>
    </submittedName>
</protein>
<comment type="caution">
    <text evidence="1">The sequence shown here is derived from an EMBL/GenBank/DDBJ whole genome shotgun (WGS) entry which is preliminary data.</text>
</comment>
<evidence type="ECO:0000313" key="1">
    <source>
        <dbReference type="EMBL" id="PKX98867.1"/>
    </source>
</evidence>
<reference evidence="2" key="1">
    <citation type="journal article" date="2018" name="Proc. Natl. Acad. Sci. U.S.A.">
        <title>Linking secondary metabolites to gene clusters through genome sequencing of six diverse Aspergillus species.</title>
        <authorList>
            <person name="Kaerboelling I."/>
            <person name="Vesth T.C."/>
            <person name="Frisvad J.C."/>
            <person name="Nybo J.L."/>
            <person name="Theobald S."/>
            <person name="Kuo A."/>
            <person name="Bowyer P."/>
            <person name="Matsuda Y."/>
            <person name="Mondo S."/>
            <person name="Lyhne E.K."/>
            <person name="Kogle M.E."/>
            <person name="Clum A."/>
            <person name="Lipzen A."/>
            <person name="Salamov A."/>
            <person name="Ngan C.Y."/>
            <person name="Daum C."/>
            <person name="Chiniquy J."/>
            <person name="Barry K."/>
            <person name="LaButti K."/>
            <person name="Haridas S."/>
            <person name="Simmons B.A."/>
            <person name="Magnuson J.K."/>
            <person name="Mortensen U.H."/>
            <person name="Larsen T.O."/>
            <person name="Grigoriev I.V."/>
            <person name="Baker S.E."/>
            <person name="Andersen M.R."/>
        </authorList>
    </citation>
    <scope>NUCLEOTIDE SEQUENCE [LARGE SCALE GENOMIC DNA]</scope>
    <source>
        <strain evidence="2">IBT 16806</strain>
    </source>
</reference>
<accession>A0A2I1CML5</accession>